<reference evidence="2 3" key="1">
    <citation type="submission" date="2018-07" db="EMBL/GenBank/DDBJ databases">
        <title>Draft genome of the type strain Streptomyces armeniacus ATCC 15676.</title>
        <authorList>
            <person name="Labana P."/>
            <person name="Gosse J.T."/>
            <person name="Boddy C.N."/>
        </authorList>
    </citation>
    <scope>NUCLEOTIDE SEQUENCE [LARGE SCALE GENOMIC DNA]</scope>
    <source>
        <strain evidence="2 3">ATCC 15676</strain>
    </source>
</reference>
<sequence>MLIPVLLLEFLFVVYCVRLPDTRLRIDDAAHQASRAASQERDPTAAASQARTTAAAALDEAGISCQSFTVHTRGSLKPGSTVTVTLSCTVGLHDLTLLQVPGTTAVKAQSAAQVDLHRGASPSHASAVSAEPGREAP</sequence>
<accession>A0A345Y1F5</accession>
<evidence type="ECO:0000256" key="1">
    <source>
        <dbReference type="SAM" id="MobiDB-lite"/>
    </source>
</evidence>
<evidence type="ECO:0000313" key="3">
    <source>
        <dbReference type="Proteomes" id="UP000254425"/>
    </source>
</evidence>
<protein>
    <submittedName>
        <fullName evidence="2">Pilus assembly protein TadE</fullName>
    </submittedName>
</protein>
<keyword evidence="3" id="KW-1185">Reference proteome</keyword>
<organism evidence="2 3">
    <name type="scientific">Streptomyces armeniacus</name>
    <dbReference type="NCBI Taxonomy" id="83291"/>
    <lineage>
        <taxon>Bacteria</taxon>
        <taxon>Bacillati</taxon>
        <taxon>Actinomycetota</taxon>
        <taxon>Actinomycetes</taxon>
        <taxon>Kitasatosporales</taxon>
        <taxon>Streptomycetaceae</taxon>
        <taxon>Streptomyces</taxon>
    </lineage>
</organism>
<name>A0A345Y1F5_9ACTN</name>
<feature type="region of interest" description="Disordered" evidence="1">
    <location>
        <begin position="115"/>
        <end position="137"/>
    </location>
</feature>
<dbReference type="KEGG" id="sarm:DVA86_28120"/>
<gene>
    <name evidence="2" type="ORF">DVA86_28120</name>
</gene>
<dbReference type="EMBL" id="CP031320">
    <property type="protein sequence ID" value="AXK37721.1"/>
    <property type="molecule type" value="Genomic_DNA"/>
</dbReference>
<proteinExistence type="predicted"/>
<evidence type="ECO:0000313" key="2">
    <source>
        <dbReference type="EMBL" id="AXK37721.1"/>
    </source>
</evidence>
<dbReference type="AlphaFoldDB" id="A0A345Y1F5"/>
<dbReference type="Proteomes" id="UP000254425">
    <property type="component" value="Chromosome"/>
</dbReference>